<dbReference type="FunCoup" id="A0A2I4E245">
    <property type="interactions" value="172"/>
</dbReference>
<comment type="similarity">
    <text evidence="2">Belongs to the peroxisomal membrane protein PXMP2/4 family.</text>
</comment>
<dbReference type="PANTHER" id="PTHR11266:SF109">
    <property type="entry name" value="PEROXISOMAL MEMBRANE 22 KDA (MPV17_PMP22) FAMILY PROTEIN"/>
    <property type="match status" value="1"/>
</dbReference>
<keyword evidence="5" id="KW-0472">Membrane</keyword>
<dbReference type="GeneID" id="108985576"/>
<comment type="subcellular location">
    <subcellularLocation>
        <location evidence="1">Membrane</location>
        <topology evidence="1">Multi-pass membrane protein</topology>
    </subcellularLocation>
</comment>
<evidence type="ECO:0000256" key="2">
    <source>
        <dbReference type="ARBA" id="ARBA00006824"/>
    </source>
</evidence>
<dbReference type="Gramene" id="Jr01_20540_p1">
    <property type="protein sequence ID" value="cds.Jr01_20540_p1"/>
    <property type="gene ID" value="Jr01_20540"/>
</dbReference>
<evidence type="ECO:0000256" key="5">
    <source>
        <dbReference type="ARBA" id="ARBA00023136"/>
    </source>
</evidence>
<accession>A0A2I4E245</accession>
<dbReference type="KEGG" id="jre:108985576"/>
<dbReference type="InterPro" id="IPR007248">
    <property type="entry name" value="Mpv17_PMP22"/>
</dbReference>
<sequence>MATLSITAPHKLPSLTKSIAESQRPNFPPSMLSSQVFTKSNPLSNFSFSTRKRSCVIWSVTEDREVVPVKENLNIVKDEESRLLLNGSEELQPLSTSEGREEDDDFDRLVSKAINASIVLGFGTFAVSKLLTIDYDYWHGWTLYEVLRYAPEHNWIAYEQALKANPVLAKMAISGIVYSLGDWIAQCYEGKPLFEFDRTRMFRSGLVGFTLHGSLSHYYYQFCEALFPFEDWWVVPAKVAFDQTVWAAVWNSIYFVVLGFLRFESPTNIFSELKTTFWPLLTAGWKLWPFAHLITYGLIPLEQRLLWVDCVELIWVTILSTYSNEKSEARISEVSVEANPSSSSSPKVEERRNFQTRLTRLIARPGVSWA</sequence>
<dbReference type="RefSeq" id="XP_018813465.2">
    <property type="nucleotide sequence ID" value="XM_018957920.2"/>
</dbReference>
<dbReference type="Proteomes" id="UP000235220">
    <property type="component" value="Chromosome 1"/>
</dbReference>
<dbReference type="STRING" id="51240.A0A2I4E245"/>
<protein>
    <submittedName>
        <fullName evidence="7">Mpv17-like protein isoform X1</fullName>
    </submittedName>
</protein>
<dbReference type="Pfam" id="PF04117">
    <property type="entry name" value="Mpv17_PMP22"/>
    <property type="match status" value="1"/>
</dbReference>
<proteinExistence type="inferred from homology"/>
<name>A0A2I4E245_JUGRE</name>
<evidence type="ECO:0000313" key="6">
    <source>
        <dbReference type="Proteomes" id="UP000235220"/>
    </source>
</evidence>
<organism evidence="6 7">
    <name type="scientific">Juglans regia</name>
    <name type="common">English walnut</name>
    <dbReference type="NCBI Taxonomy" id="51240"/>
    <lineage>
        <taxon>Eukaryota</taxon>
        <taxon>Viridiplantae</taxon>
        <taxon>Streptophyta</taxon>
        <taxon>Embryophyta</taxon>
        <taxon>Tracheophyta</taxon>
        <taxon>Spermatophyta</taxon>
        <taxon>Magnoliopsida</taxon>
        <taxon>eudicotyledons</taxon>
        <taxon>Gunneridae</taxon>
        <taxon>Pentapetalae</taxon>
        <taxon>rosids</taxon>
        <taxon>fabids</taxon>
        <taxon>Fagales</taxon>
        <taxon>Juglandaceae</taxon>
        <taxon>Juglans</taxon>
    </lineage>
</organism>
<evidence type="ECO:0000256" key="1">
    <source>
        <dbReference type="ARBA" id="ARBA00004141"/>
    </source>
</evidence>
<keyword evidence="6" id="KW-1185">Reference proteome</keyword>
<dbReference type="PANTHER" id="PTHR11266">
    <property type="entry name" value="PEROXISOMAL MEMBRANE PROTEIN 2, PXMP2 MPV17"/>
    <property type="match status" value="1"/>
</dbReference>
<gene>
    <name evidence="7" type="primary">LOC108985576</name>
</gene>
<dbReference type="GO" id="GO:0005737">
    <property type="term" value="C:cytoplasm"/>
    <property type="evidence" value="ECO:0000318"/>
    <property type="project" value="GO_Central"/>
</dbReference>
<reference evidence="7" key="1">
    <citation type="submission" date="2025-08" db="UniProtKB">
        <authorList>
            <consortium name="RefSeq"/>
        </authorList>
    </citation>
    <scope>IDENTIFICATION</scope>
    <source>
        <tissue evidence="7">Leaves</tissue>
    </source>
</reference>
<dbReference type="OrthoDB" id="430207at2759"/>
<evidence type="ECO:0000256" key="4">
    <source>
        <dbReference type="ARBA" id="ARBA00022989"/>
    </source>
</evidence>
<dbReference type="AlphaFoldDB" id="A0A2I4E245"/>
<keyword evidence="3" id="KW-0812">Transmembrane</keyword>
<keyword evidence="4" id="KW-1133">Transmembrane helix</keyword>
<evidence type="ECO:0000256" key="3">
    <source>
        <dbReference type="ARBA" id="ARBA00022692"/>
    </source>
</evidence>
<dbReference type="GO" id="GO:0016020">
    <property type="term" value="C:membrane"/>
    <property type="evidence" value="ECO:0007669"/>
    <property type="project" value="UniProtKB-SubCell"/>
</dbReference>
<evidence type="ECO:0000313" key="7">
    <source>
        <dbReference type="RefSeq" id="XP_018813465.2"/>
    </source>
</evidence>